<feature type="compositionally biased region" description="Low complexity" evidence="1">
    <location>
        <begin position="172"/>
        <end position="185"/>
    </location>
</feature>
<dbReference type="Proteomes" id="UP000252519">
    <property type="component" value="Unassembled WGS sequence"/>
</dbReference>
<dbReference type="AlphaFoldDB" id="A0A368FZM0"/>
<keyword evidence="2" id="KW-0472">Membrane</keyword>
<evidence type="ECO:0000313" key="3">
    <source>
        <dbReference type="EMBL" id="RCN37562.1"/>
    </source>
</evidence>
<feature type="compositionally biased region" description="Polar residues" evidence="1">
    <location>
        <begin position="272"/>
        <end position="284"/>
    </location>
</feature>
<feature type="non-terminal residue" evidence="3">
    <location>
        <position position="338"/>
    </location>
</feature>
<keyword evidence="4" id="KW-1185">Reference proteome</keyword>
<keyword evidence="2" id="KW-1133">Transmembrane helix</keyword>
<gene>
    <name evidence="3" type="ORF">ANCCAN_16527</name>
</gene>
<accession>A0A368FZM0</accession>
<feature type="compositionally biased region" description="Basic and acidic residues" evidence="1">
    <location>
        <begin position="217"/>
        <end position="226"/>
    </location>
</feature>
<dbReference type="OrthoDB" id="5870747at2759"/>
<sequence>TAIFSLSGREPEDQAASASKPSFNELNDLNLIQLIILLQFASAAAITIFAVVGVSVNQPIGFLLLLALLQFLITLPGFAYHFTKKQPHFLAYLIFQIITLVSEVLWFIYSLATDTYTAITIVVLIILIFIQTAAVLAATVFKNVIVNLRDVQISKRSLRRSTEERNPGSPVRSAGSSRRWSRSASPVESPRRIRRTSKELEQGVDQSTRGHPRKKHSVSEESLRKFKEGRRKMRQLAQQLKERRNREKAVRMSSDSSEKSVEASSSEKRSTDASTKVTRSTDTGSTGGNAVSEDCVTSCNCNRTHGHRQIILDLPSPNHSVIHLSHGNVVAKKMNIFV</sequence>
<keyword evidence="2" id="KW-0812">Transmembrane</keyword>
<dbReference type="EMBL" id="JOJR01000459">
    <property type="protein sequence ID" value="RCN37562.1"/>
    <property type="molecule type" value="Genomic_DNA"/>
</dbReference>
<feature type="transmembrane region" description="Helical" evidence="2">
    <location>
        <begin position="89"/>
        <end position="109"/>
    </location>
</feature>
<evidence type="ECO:0000256" key="1">
    <source>
        <dbReference type="SAM" id="MobiDB-lite"/>
    </source>
</evidence>
<feature type="non-terminal residue" evidence="3">
    <location>
        <position position="1"/>
    </location>
</feature>
<comment type="caution">
    <text evidence="3">The sequence shown here is derived from an EMBL/GenBank/DDBJ whole genome shotgun (WGS) entry which is preliminary data.</text>
</comment>
<feature type="transmembrane region" description="Helical" evidence="2">
    <location>
        <begin position="115"/>
        <end position="141"/>
    </location>
</feature>
<reference evidence="3 4" key="1">
    <citation type="submission" date="2014-10" db="EMBL/GenBank/DDBJ databases">
        <title>Draft genome of the hookworm Ancylostoma caninum.</title>
        <authorList>
            <person name="Mitreva M."/>
        </authorList>
    </citation>
    <scope>NUCLEOTIDE SEQUENCE [LARGE SCALE GENOMIC DNA]</scope>
    <source>
        <strain evidence="3 4">Baltimore</strain>
    </source>
</reference>
<feature type="region of interest" description="Disordered" evidence="1">
    <location>
        <begin position="157"/>
        <end position="294"/>
    </location>
</feature>
<feature type="compositionally biased region" description="Basic and acidic residues" evidence="1">
    <location>
        <begin position="240"/>
        <end position="271"/>
    </location>
</feature>
<feature type="transmembrane region" description="Helical" evidence="2">
    <location>
        <begin position="31"/>
        <end position="54"/>
    </location>
</feature>
<feature type="transmembrane region" description="Helical" evidence="2">
    <location>
        <begin position="60"/>
        <end position="82"/>
    </location>
</feature>
<proteinExistence type="predicted"/>
<evidence type="ECO:0000256" key="2">
    <source>
        <dbReference type="SAM" id="Phobius"/>
    </source>
</evidence>
<organism evidence="3 4">
    <name type="scientific">Ancylostoma caninum</name>
    <name type="common">Dog hookworm</name>
    <dbReference type="NCBI Taxonomy" id="29170"/>
    <lineage>
        <taxon>Eukaryota</taxon>
        <taxon>Metazoa</taxon>
        <taxon>Ecdysozoa</taxon>
        <taxon>Nematoda</taxon>
        <taxon>Chromadorea</taxon>
        <taxon>Rhabditida</taxon>
        <taxon>Rhabditina</taxon>
        <taxon>Rhabditomorpha</taxon>
        <taxon>Strongyloidea</taxon>
        <taxon>Ancylostomatidae</taxon>
        <taxon>Ancylostomatinae</taxon>
        <taxon>Ancylostoma</taxon>
    </lineage>
</organism>
<dbReference type="STRING" id="29170.A0A368FZM0"/>
<protein>
    <submittedName>
        <fullName evidence="3">Uncharacterized protein</fullName>
    </submittedName>
</protein>
<name>A0A368FZM0_ANCCA</name>
<evidence type="ECO:0000313" key="4">
    <source>
        <dbReference type="Proteomes" id="UP000252519"/>
    </source>
</evidence>